<evidence type="ECO:0000313" key="5">
    <source>
        <dbReference type="EMBL" id="RSL43221.1"/>
    </source>
</evidence>
<dbReference type="InterPro" id="IPR001680">
    <property type="entry name" value="WD40_rpt"/>
</dbReference>
<feature type="repeat" description="WD" evidence="3">
    <location>
        <begin position="1055"/>
        <end position="1096"/>
    </location>
</feature>
<dbReference type="InterPro" id="IPR011044">
    <property type="entry name" value="Quino_amine_DH_bsu"/>
</dbReference>
<name>A0A428NR07_9HYPO</name>
<accession>A0A428NR07</accession>
<dbReference type="PROSITE" id="PS50294">
    <property type="entry name" value="WD_REPEATS_REGION"/>
    <property type="match status" value="2"/>
</dbReference>
<comment type="caution">
    <text evidence="5">The sequence shown here is derived from an EMBL/GenBank/DDBJ whole genome shotgun (WGS) entry which is preliminary data.</text>
</comment>
<keyword evidence="1 3" id="KW-0853">WD repeat</keyword>
<gene>
    <name evidence="5" type="ORF">CEP51_016388</name>
</gene>
<feature type="domain" description="Nephrocystin 3-like N-terminal" evidence="4">
    <location>
        <begin position="201"/>
        <end position="359"/>
    </location>
</feature>
<evidence type="ECO:0000256" key="3">
    <source>
        <dbReference type="PROSITE-ProRule" id="PRU00221"/>
    </source>
</evidence>
<dbReference type="PANTHER" id="PTHR19879">
    <property type="entry name" value="TRANSCRIPTION INITIATION FACTOR TFIID"/>
    <property type="match status" value="1"/>
</dbReference>
<feature type="repeat" description="WD" evidence="3">
    <location>
        <begin position="763"/>
        <end position="804"/>
    </location>
</feature>
<dbReference type="Proteomes" id="UP000287972">
    <property type="component" value="Unassembled WGS sequence"/>
</dbReference>
<dbReference type="SUPFAM" id="SSF50969">
    <property type="entry name" value="YVTN repeat-like/Quinoprotein amine dehydrogenase"/>
    <property type="match status" value="2"/>
</dbReference>
<evidence type="ECO:0000259" key="4">
    <source>
        <dbReference type="Pfam" id="PF24883"/>
    </source>
</evidence>
<dbReference type="SUPFAM" id="SSF52540">
    <property type="entry name" value="P-loop containing nucleoside triphosphate hydrolases"/>
    <property type="match status" value="1"/>
</dbReference>
<dbReference type="InterPro" id="IPR027417">
    <property type="entry name" value="P-loop_NTPase"/>
</dbReference>
<dbReference type="InterPro" id="IPR015943">
    <property type="entry name" value="WD40/YVTN_repeat-like_dom_sf"/>
</dbReference>
<keyword evidence="6" id="KW-1185">Reference proteome</keyword>
<dbReference type="InterPro" id="IPR011042">
    <property type="entry name" value="6-blade_b-propeller_TolB-like"/>
</dbReference>
<dbReference type="Pfam" id="PF00400">
    <property type="entry name" value="WD40"/>
    <property type="match status" value="3"/>
</dbReference>
<feature type="repeat" description="WD" evidence="3">
    <location>
        <begin position="805"/>
        <end position="845"/>
    </location>
</feature>
<dbReference type="EMBL" id="NKCL01001128">
    <property type="protein sequence ID" value="RSL43221.1"/>
    <property type="molecule type" value="Genomic_DNA"/>
</dbReference>
<keyword evidence="2" id="KW-0677">Repeat</keyword>
<sequence length="1489" mass="168476">MEGVGAVANVVAVVNLSVKVVTLCSQYAEDVRGARVRGEIDELRDEVTALRRAAKSARRLIKDQHGAASLEAARDMDDALRESINVLRRLEGDLQYGTGRRFMRLFRIRVLKWPFKRRDVNQRIKRIRRCTKRISSALKVYQTAIIGVDAKMVRVDETMVSMEQRMAMHMLPTALGALYDSREEEDGATCLTGTRVELLREIDDWINSRKAPIVFWLNGMAGTGKSTISRTVATTTAMHRHLGASFFFKRGETDRGNMSRFYTTIAYQLVRSMPDLVPHIRAAFDGKDSVIEMSADKQFEKLILQPLTRVRHRNRTILAIVVDGLDECDGDDDIRRLITLLSDFKDVKNFRIRVLITSRPELPTRLGFHDNRDHHRNFVLHEISDTNIEHDVEIFLRFRLDQIRRNYNRAVSRDRHLPKDWPGQRDTTTLIRMAGPLFIFASTVCRFLSDRRCGNPREQLRKVLKYRTRSQEAKMEATYLPPLEQQLAGLTNSGKGQVLDDFRTVVGTIVLLETPLPASALASLLDVREDTVHARLDILHSVLNVPQSPDSPIRLLHPSFRDFLTDPERRGTNEFWVDEKYWNGHITACCLRIMNDALEEDICGQVHPGADRASLRRGQVDSSIPPELKYACRFWAFHMQNAERSFYRDQEVYTFLSSHLLHWIEVLSLIERPTESYQISKSLQVFLHNTPCSELGLLLKEAPSFIQRNLAIIDSHPLQLYSSLLSITPENSEMRKLFWGEGPSWVSLVPTPDSHWNQVQYTLEGHKGTVNAVAFSPDSSLLASASSDANVRIWRVETGECIREFQRHKRPVRDVKFSPNSTLIASKCDETIRIWKSDSGIQMENLPIQGNHRECPVEFSPDSKLVAWIGERGDLRILQLDTRQCIRHLRQGGFTDPRKRLQTTPYSLRFSSDSKVIAVVVEETGFFSLWSVENGYRIRKHEQTGNLSLEVPHNSPRRDVSYRFVEDASQSTVMNTDSTFMMAGNQTLHSESDDTVLVRWVETGEVVQSITTPYSGRSRATLTQFSPDGAILGSIHEDKTVKIWEISTGNCLHILSGFASEVKAMSFSPDMRLVASGSADKMVHICSISSGSNLPLSEESRQPIQAMVVSPDGSVVASFSANKELALWMIDTGACMHRLECPHRLEHLEGPSSKPPFAFLSPLLFCAWSRSTLYIYRVDTGQRVSEIDKHHGSEVAFSPDGRHIAFRPSEDTIYTMMPDSGEYGHQLTGGRKLSDPKFSPDSTRVAAISFTAKHSHVYLWSVENGDCLHRLRTRLPHNAIKAHISGISPDGRWVAVQWAVDEERAARGVRAYKRVYSLEIISVAAGDAALKFNTPSSRPPVECSFSSGSQHVAWVCGSSMRVWDIVTGALVNHVNLGFSPSHINFDIGRDYPFTNFGRISINGPQTENINNTGISPGRLGYGVSTDMSWLMWNDMEFFWLPPRFRPHEGCAIEISGSTIIIGSETGVLLFFRFTLEETLSRHRIVTIVE</sequence>
<protein>
    <recommendedName>
        <fullName evidence="4">Nephrocystin 3-like N-terminal domain-containing protein</fullName>
    </recommendedName>
</protein>
<feature type="repeat" description="WD" evidence="3">
    <location>
        <begin position="1025"/>
        <end position="1054"/>
    </location>
</feature>
<dbReference type="PROSITE" id="PS00678">
    <property type="entry name" value="WD_REPEATS_1"/>
    <property type="match status" value="1"/>
</dbReference>
<proteinExistence type="predicted"/>
<dbReference type="InterPro" id="IPR019775">
    <property type="entry name" value="WD40_repeat_CS"/>
</dbReference>
<dbReference type="Gene3D" id="2.130.10.10">
    <property type="entry name" value="YVTN repeat-like/Quinoprotein amine dehydrogenase"/>
    <property type="match status" value="2"/>
</dbReference>
<dbReference type="Pfam" id="PF24883">
    <property type="entry name" value="NPHP3_N"/>
    <property type="match status" value="1"/>
</dbReference>
<dbReference type="Gene3D" id="3.40.50.300">
    <property type="entry name" value="P-loop containing nucleotide triphosphate hydrolases"/>
    <property type="match status" value="1"/>
</dbReference>
<evidence type="ECO:0000256" key="1">
    <source>
        <dbReference type="ARBA" id="ARBA00022574"/>
    </source>
</evidence>
<evidence type="ECO:0000256" key="2">
    <source>
        <dbReference type="ARBA" id="ARBA00022737"/>
    </source>
</evidence>
<organism evidence="5 6">
    <name type="scientific">Fusarium floridanum</name>
    <dbReference type="NCBI Taxonomy" id="1325733"/>
    <lineage>
        <taxon>Eukaryota</taxon>
        <taxon>Fungi</taxon>
        <taxon>Dikarya</taxon>
        <taxon>Ascomycota</taxon>
        <taxon>Pezizomycotina</taxon>
        <taxon>Sordariomycetes</taxon>
        <taxon>Hypocreomycetidae</taxon>
        <taxon>Hypocreales</taxon>
        <taxon>Nectriaceae</taxon>
        <taxon>Fusarium</taxon>
        <taxon>Fusarium solani species complex</taxon>
    </lineage>
</organism>
<dbReference type="SUPFAM" id="SSF82171">
    <property type="entry name" value="DPP6 N-terminal domain-like"/>
    <property type="match status" value="1"/>
</dbReference>
<dbReference type="Gene3D" id="2.120.10.30">
    <property type="entry name" value="TolB, C-terminal domain"/>
    <property type="match status" value="1"/>
</dbReference>
<dbReference type="PANTHER" id="PTHR19879:SF9">
    <property type="entry name" value="TRANSCRIPTION INITIATION FACTOR TFIID SUBUNIT 5"/>
    <property type="match status" value="1"/>
</dbReference>
<dbReference type="InterPro" id="IPR056884">
    <property type="entry name" value="NPHP3-like_N"/>
</dbReference>
<dbReference type="PROSITE" id="PS50082">
    <property type="entry name" value="WD_REPEATS_2"/>
    <property type="match status" value="4"/>
</dbReference>
<dbReference type="SMART" id="SM00320">
    <property type="entry name" value="WD40"/>
    <property type="match status" value="7"/>
</dbReference>
<reference evidence="5 6" key="1">
    <citation type="submission" date="2017-06" db="EMBL/GenBank/DDBJ databases">
        <title>Comparative genomic analysis of Ambrosia Fusariam Clade fungi.</title>
        <authorList>
            <person name="Stajich J.E."/>
            <person name="Carrillo J."/>
            <person name="Kijimoto T."/>
            <person name="Eskalen A."/>
            <person name="O'Donnell K."/>
            <person name="Kasson M."/>
        </authorList>
    </citation>
    <scope>NUCLEOTIDE SEQUENCE [LARGE SCALE GENOMIC DNA]</scope>
    <source>
        <strain evidence="5 6">NRRL62606</strain>
    </source>
</reference>
<evidence type="ECO:0000313" key="6">
    <source>
        <dbReference type="Proteomes" id="UP000287972"/>
    </source>
</evidence>